<sequence length="44" mass="4868">MTGNSINVDRVFKTNALRPTHCDFFRESAILFGTPVAETAGILR</sequence>
<evidence type="ECO:0000313" key="2">
    <source>
        <dbReference type="Proteomes" id="UP000011991"/>
    </source>
</evidence>
<gene>
    <name evidence="1" type="ORF">RMSM_07320</name>
</gene>
<name>M5RP62_9BACT</name>
<organism evidence="1 2">
    <name type="scientific">Rhodopirellula maiorica SM1</name>
    <dbReference type="NCBI Taxonomy" id="1265738"/>
    <lineage>
        <taxon>Bacteria</taxon>
        <taxon>Pseudomonadati</taxon>
        <taxon>Planctomycetota</taxon>
        <taxon>Planctomycetia</taxon>
        <taxon>Pirellulales</taxon>
        <taxon>Pirellulaceae</taxon>
        <taxon>Novipirellula</taxon>
    </lineage>
</organism>
<dbReference type="AlphaFoldDB" id="M5RP62"/>
<dbReference type="EMBL" id="ANOG01001043">
    <property type="protein sequence ID" value="EMI15749.1"/>
    <property type="molecule type" value="Genomic_DNA"/>
</dbReference>
<dbReference type="Proteomes" id="UP000011991">
    <property type="component" value="Unassembled WGS sequence"/>
</dbReference>
<proteinExistence type="predicted"/>
<dbReference type="PATRIC" id="fig|1265738.3.peg.7302"/>
<keyword evidence="2" id="KW-1185">Reference proteome</keyword>
<comment type="caution">
    <text evidence="1">The sequence shown here is derived from an EMBL/GenBank/DDBJ whole genome shotgun (WGS) entry which is preliminary data.</text>
</comment>
<protein>
    <submittedName>
        <fullName evidence="1">Uncharacterized protein</fullName>
    </submittedName>
</protein>
<evidence type="ECO:0000313" key="1">
    <source>
        <dbReference type="EMBL" id="EMI15749.1"/>
    </source>
</evidence>
<reference evidence="1 2" key="1">
    <citation type="journal article" date="2013" name="Mar. Genomics">
        <title>Expression of sulfatases in Rhodopirellula baltica and the diversity of sulfatases in the genus Rhodopirellula.</title>
        <authorList>
            <person name="Wegner C.E."/>
            <person name="Richter-Heitmann T."/>
            <person name="Klindworth A."/>
            <person name="Klockow C."/>
            <person name="Richter M."/>
            <person name="Achstetter T."/>
            <person name="Glockner F.O."/>
            <person name="Harder J."/>
        </authorList>
    </citation>
    <scope>NUCLEOTIDE SEQUENCE [LARGE SCALE GENOMIC DNA]</scope>
    <source>
        <strain evidence="1 2">SM1</strain>
    </source>
</reference>
<accession>M5RP62</accession>